<dbReference type="Proteomes" id="UP000006038">
    <property type="component" value="Unassembled WGS sequence"/>
</dbReference>
<protein>
    <submittedName>
        <fullName evidence="2">Uncharacterized protein</fullName>
    </submittedName>
</protein>
<dbReference type="Gramene" id="OB0044G10100.1">
    <property type="protein sequence ID" value="OB0044G10100.1"/>
    <property type="gene ID" value="OB0044G10100"/>
</dbReference>
<organism evidence="2">
    <name type="scientific">Oryza brachyantha</name>
    <name type="common">malo sina</name>
    <dbReference type="NCBI Taxonomy" id="4533"/>
    <lineage>
        <taxon>Eukaryota</taxon>
        <taxon>Viridiplantae</taxon>
        <taxon>Streptophyta</taxon>
        <taxon>Embryophyta</taxon>
        <taxon>Tracheophyta</taxon>
        <taxon>Spermatophyta</taxon>
        <taxon>Magnoliopsida</taxon>
        <taxon>Liliopsida</taxon>
        <taxon>Poales</taxon>
        <taxon>Poaceae</taxon>
        <taxon>BOP clade</taxon>
        <taxon>Oryzoideae</taxon>
        <taxon>Oryzeae</taxon>
        <taxon>Oryzinae</taxon>
        <taxon>Oryza</taxon>
    </lineage>
</organism>
<dbReference type="EnsemblPlants" id="OB0044G10100.1">
    <property type="protein sequence ID" value="OB0044G10100.1"/>
    <property type="gene ID" value="OB0044G10100"/>
</dbReference>
<reference evidence="2" key="1">
    <citation type="submission" date="2015-06" db="UniProtKB">
        <authorList>
            <consortium name="EnsemblPlants"/>
        </authorList>
    </citation>
    <scope>IDENTIFICATION</scope>
</reference>
<feature type="compositionally biased region" description="Low complexity" evidence="1">
    <location>
        <begin position="1"/>
        <end position="13"/>
    </location>
</feature>
<keyword evidence="3" id="KW-1185">Reference proteome</keyword>
<sequence>MAAAKGGDAEAGAHLLPEKDGAGPAPVAYYNLAKLQGLKAKEAERRAASMAAAKGGDAEAGARLLPEKDGGDQKN</sequence>
<proteinExistence type="predicted"/>
<name>J3KU86_ORYBR</name>
<feature type="region of interest" description="Disordered" evidence="1">
    <location>
        <begin position="1"/>
        <end position="23"/>
    </location>
</feature>
<dbReference type="AlphaFoldDB" id="J3KU86"/>
<feature type="region of interest" description="Disordered" evidence="1">
    <location>
        <begin position="44"/>
        <end position="75"/>
    </location>
</feature>
<feature type="compositionally biased region" description="Basic and acidic residues" evidence="1">
    <location>
        <begin position="65"/>
        <end position="75"/>
    </location>
</feature>
<feature type="compositionally biased region" description="Low complexity" evidence="1">
    <location>
        <begin position="48"/>
        <end position="63"/>
    </location>
</feature>
<evidence type="ECO:0000313" key="3">
    <source>
        <dbReference type="Proteomes" id="UP000006038"/>
    </source>
</evidence>
<evidence type="ECO:0000256" key="1">
    <source>
        <dbReference type="SAM" id="MobiDB-lite"/>
    </source>
</evidence>
<dbReference type="HOGENOM" id="CLU_2675066_0_0_1"/>
<accession>J3KU86</accession>
<evidence type="ECO:0000313" key="2">
    <source>
        <dbReference type="EnsemblPlants" id="OB0044G10100.1"/>
    </source>
</evidence>